<evidence type="ECO:0000256" key="2">
    <source>
        <dbReference type="ARBA" id="ARBA00023015"/>
    </source>
</evidence>
<name>A0ABD1PGT8_9LAMI</name>
<dbReference type="SUPFAM" id="SSF47459">
    <property type="entry name" value="HLH, helix-loop-helix DNA-binding domain"/>
    <property type="match status" value="1"/>
</dbReference>
<dbReference type="AlphaFoldDB" id="A0ABD1PGT8"/>
<reference evidence="8" key="1">
    <citation type="submission" date="2024-07" db="EMBL/GenBank/DDBJ databases">
        <title>Two chromosome-level genome assemblies of Korean endemic species Abeliophyllum distichum and Forsythia ovata (Oleaceae).</title>
        <authorList>
            <person name="Jang H."/>
        </authorList>
    </citation>
    <scope>NUCLEOTIDE SEQUENCE [LARGE SCALE GENOMIC DNA]</scope>
</reference>
<evidence type="ECO:0000313" key="8">
    <source>
        <dbReference type="Proteomes" id="UP001604277"/>
    </source>
</evidence>
<keyword evidence="5" id="KW-0539">Nucleus</keyword>
<dbReference type="Proteomes" id="UP001604277">
    <property type="component" value="Unassembled WGS sequence"/>
</dbReference>
<evidence type="ECO:0000256" key="5">
    <source>
        <dbReference type="ARBA" id="ARBA00023242"/>
    </source>
</evidence>
<proteinExistence type="predicted"/>
<feature type="domain" description="BHLH" evidence="6">
    <location>
        <begin position="15"/>
        <end position="64"/>
    </location>
</feature>
<dbReference type="InterPro" id="IPR045843">
    <property type="entry name" value="IND-like"/>
</dbReference>
<dbReference type="PANTHER" id="PTHR45914:SF12">
    <property type="entry name" value="TRANSCRIPTION FACTOR BHLH87"/>
    <property type="match status" value="1"/>
</dbReference>
<dbReference type="GO" id="GO:0003677">
    <property type="term" value="F:DNA binding"/>
    <property type="evidence" value="ECO:0007669"/>
    <property type="project" value="UniProtKB-KW"/>
</dbReference>
<evidence type="ECO:0000259" key="6">
    <source>
        <dbReference type="PROSITE" id="PS50888"/>
    </source>
</evidence>
<comment type="subcellular location">
    <subcellularLocation>
        <location evidence="1">Nucleus</location>
    </subcellularLocation>
</comment>
<evidence type="ECO:0000256" key="4">
    <source>
        <dbReference type="ARBA" id="ARBA00023163"/>
    </source>
</evidence>
<comment type="caution">
    <text evidence="7">The sequence shown here is derived from an EMBL/GenBank/DDBJ whole genome shotgun (WGS) entry which is preliminary data.</text>
</comment>
<gene>
    <name evidence="7" type="ORF">Fot_53830</name>
</gene>
<protein>
    <submittedName>
        <fullName evidence="7">Transcription factor bHLH</fullName>
    </submittedName>
</protein>
<dbReference type="PROSITE" id="PS50888">
    <property type="entry name" value="BHLH"/>
    <property type="match status" value="1"/>
</dbReference>
<keyword evidence="8" id="KW-1185">Reference proteome</keyword>
<dbReference type="InterPro" id="IPR036638">
    <property type="entry name" value="HLH_DNA-bd_sf"/>
</dbReference>
<dbReference type="PANTHER" id="PTHR45914">
    <property type="entry name" value="TRANSCRIPTION FACTOR HEC3-RELATED"/>
    <property type="match status" value="1"/>
</dbReference>
<evidence type="ECO:0000256" key="1">
    <source>
        <dbReference type="ARBA" id="ARBA00004123"/>
    </source>
</evidence>
<organism evidence="7 8">
    <name type="scientific">Forsythia ovata</name>
    <dbReference type="NCBI Taxonomy" id="205694"/>
    <lineage>
        <taxon>Eukaryota</taxon>
        <taxon>Viridiplantae</taxon>
        <taxon>Streptophyta</taxon>
        <taxon>Embryophyta</taxon>
        <taxon>Tracheophyta</taxon>
        <taxon>Spermatophyta</taxon>
        <taxon>Magnoliopsida</taxon>
        <taxon>eudicotyledons</taxon>
        <taxon>Gunneridae</taxon>
        <taxon>Pentapetalae</taxon>
        <taxon>asterids</taxon>
        <taxon>lamiids</taxon>
        <taxon>Lamiales</taxon>
        <taxon>Oleaceae</taxon>
        <taxon>Forsythieae</taxon>
        <taxon>Forsythia</taxon>
    </lineage>
</organism>
<keyword evidence="2" id="KW-0805">Transcription regulation</keyword>
<evidence type="ECO:0000313" key="7">
    <source>
        <dbReference type="EMBL" id="KAL2462593.1"/>
    </source>
</evidence>
<sequence length="116" mass="13208">MTEAAEKPKRKNIIISTDPQTVAARQRRERISDRIRILQRLVPGGSKMDTTSMLDEAANYLKFLKSQIKALEELGHSIGSVHFPSTNFAFSPFMNSFAMQSKFCFQNPNQFNHSKT</sequence>
<keyword evidence="3" id="KW-0238">DNA-binding</keyword>
<dbReference type="GO" id="GO:0005634">
    <property type="term" value="C:nucleus"/>
    <property type="evidence" value="ECO:0007669"/>
    <property type="project" value="UniProtKB-SubCell"/>
</dbReference>
<dbReference type="FunFam" id="4.10.280.10:FF:000053">
    <property type="entry name" value="BHLH transcription factor"/>
    <property type="match status" value="1"/>
</dbReference>
<dbReference type="CDD" id="cd11454">
    <property type="entry name" value="bHLH_AtIND_like"/>
    <property type="match status" value="1"/>
</dbReference>
<keyword evidence="4" id="KW-0804">Transcription</keyword>
<accession>A0ABD1PGT8</accession>
<dbReference type="Gene3D" id="4.10.280.10">
    <property type="entry name" value="Helix-loop-helix DNA-binding domain"/>
    <property type="match status" value="1"/>
</dbReference>
<evidence type="ECO:0000256" key="3">
    <source>
        <dbReference type="ARBA" id="ARBA00023125"/>
    </source>
</evidence>
<dbReference type="EMBL" id="JBFOLJ010000020">
    <property type="protein sequence ID" value="KAL2462593.1"/>
    <property type="molecule type" value="Genomic_DNA"/>
</dbReference>
<dbReference type="SMART" id="SM00353">
    <property type="entry name" value="HLH"/>
    <property type="match status" value="1"/>
</dbReference>
<dbReference type="Pfam" id="PF00010">
    <property type="entry name" value="HLH"/>
    <property type="match status" value="1"/>
</dbReference>
<dbReference type="InterPro" id="IPR011598">
    <property type="entry name" value="bHLH_dom"/>
</dbReference>